<feature type="region of interest" description="Disordered" evidence="1">
    <location>
        <begin position="79"/>
        <end position="118"/>
    </location>
</feature>
<dbReference type="Proteomes" id="UP001500635">
    <property type="component" value="Unassembled WGS sequence"/>
</dbReference>
<organism evidence="2 3">
    <name type="scientific">Tsukamurella soli</name>
    <dbReference type="NCBI Taxonomy" id="644556"/>
    <lineage>
        <taxon>Bacteria</taxon>
        <taxon>Bacillati</taxon>
        <taxon>Actinomycetota</taxon>
        <taxon>Actinomycetes</taxon>
        <taxon>Mycobacteriales</taxon>
        <taxon>Tsukamurellaceae</taxon>
        <taxon>Tsukamurella</taxon>
    </lineage>
</organism>
<reference evidence="3" key="1">
    <citation type="journal article" date="2019" name="Int. J. Syst. Evol. Microbiol.">
        <title>The Global Catalogue of Microorganisms (GCM) 10K type strain sequencing project: providing services to taxonomists for standard genome sequencing and annotation.</title>
        <authorList>
            <consortium name="The Broad Institute Genomics Platform"/>
            <consortium name="The Broad Institute Genome Sequencing Center for Infectious Disease"/>
            <person name="Wu L."/>
            <person name="Ma J."/>
        </authorList>
    </citation>
    <scope>NUCLEOTIDE SEQUENCE [LARGE SCALE GENOMIC DNA]</scope>
    <source>
        <strain evidence="3">JCM 17688</strain>
    </source>
</reference>
<comment type="caution">
    <text evidence="2">The sequence shown here is derived from an EMBL/GenBank/DDBJ whole genome shotgun (WGS) entry which is preliminary data.</text>
</comment>
<sequence length="118" mass="12205">MQSGGHPSTPTISRDSADANYVVVSNTLAERIRWNGPMPEDVSTAGRMTMVAGDGRLRHPTDGFGSMCAAPLLQVGRCYPALSPEGPEPRRYRPGPATAAGSRSGTNRGPSAAAPSGP</sequence>
<protein>
    <submittedName>
        <fullName evidence="2">Uncharacterized protein</fullName>
    </submittedName>
</protein>
<keyword evidence="3" id="KW-1185">Reference proteome</keyword>
<evidence type="ECO:0000256" key="1">
    <source>
        <dbReference type="SAM" id="MobiDB-lite"/>
    </source>
</evidence>
<evidence type="ECO:0000313" key="2">
    <source>
        <dbReference type="EMBL" id="GAA4393916.1"/>
    </source>
</evidence>
<dbReference type="EMBL" id="BAABFR010000035">
    <property type="protein sequence ID" value="GAA4393916.1"/>
    <property type="molecule type" value="Genomic_DNA"/>
</dbReference>
<name>A0ABP8JPT4_9ACTN</name>
<gene>
    <name evidence="2" type="ORF">GCM10023147_25090</name>
</gene>
<evidence type="ECO:0000313" key="3">
    <source>
        <dbReference type="Proteomes" id="UP001500635"/>
    </source>
</evidence>
<proteinExistence type="predicted"/>
<accession>A0ABP8JPT4</accession>